<evidence type="ECO:0000313" key="3">
    <source>
        <dbReference type="Proteomes" id="UP001295423"/>
    </source>
</evidence>
<organism evidence="2 3">
    <name type="scientific">Cylindrotheca closterium</name>
    <dbReference type="NCBI Taxonomy" id="2856"/>
    <lineage>
        <taxon>Eukaryota</taxon>
        <taxon>Sar</taxon>
        <taxon>Stramenopiles</taxon>
        <taxon>Ochrophyta</taxon>
        <taxon>Bacillariophyta</taxon>
        <taxon>Bacillariophyceae</taxon>
        <taxon>Bacillariophycidae</taxon>
        <taxon>Bacillariales</taxon>
        <taxon>Bacillariaceae</taxon>
        <taxon>Cylindrotheca</taxon>
    </lineage>
</organism>
<reference evidence="2" key="1">
    <citation type="submission" date="2023-08" db="EMBL/GenBank/DDBJ databases">
        <authorList>
            <person name="Audoor S."/>
            <person name="Bilcke G."/>
        </authorList>
    </citation>
    <scope>NUCLEOTIDE SEQUENCE</scope>
</reference>
<name>A0AAD2PYB4_9STRA</name>
<dbReference type="AlphaFoldDB" id="A0AAD2PYB4"/>
<comment type="caution">
    <text evidence="2">The sequence shown here is derived from an EMBL/GenBank/DDBJ whole genome shotgun (WGS) entry which is preliminary data.</text>
</comment>
<evidence type="ECO:0000256" key="1">
    <source>
        <dbReference type="SAM" id="MobiDB-lite"/>
    </source>
</evidence>
<gene>
    <name evidence="2" type="ORF">CYCCA115_LOCUS24527</name>
</gene>
<dbReference type="EMBL" id="CAKOGP040002526">
    <property type="protein sequence ID" value="CAJ1970511.1"/>
    <property type="molecule type" value="Genomic_DNA"/>
</dbReference>
<dbReference type="Proteomes" id="UP001295423">
    <property type="component" value="Unassembled WGS sequence"/>
</dbReference>
<feature type="region of interest" description="Disordered" evidence="1">
    <location>
        <begin position="17"/>
        <end position="58"/>
    </location>
</feature>
<keyword evidence="3" id="KW-1185">Reference proteome</keyword>
<feature type="compositionally biased region" description="Low complexity" evidence="1">
    <location>
        <begin position="32"/>
        <end position="47"/>
    </location>
</feature>
<proteinExistence type="predicted"/>
<protein>
    <submittedName>
        <fullName evidence="2">Uncharacterized protein</fullName>
    </submittedName>
</protein>
<feature type="compositionally biased region" description="Acidic residues" evidence="1">
    <location>
        <begin position="21"/>
        <end position="31"/>
    </location>
</feature>
<accession>A0AAD2PYB4</accession>
<sequence>MTPPDYTNYDSLQSVKRNLFFDDDDDDDDESSSSSSSSSHNKNNNNDANDDNDEIPSSASLADVHTNLNRLIISIDLDSEDYVNQSNLLVALKQLLRSVHDDDDDHDADDEDDGSSTVSKYDLKAHLLENHDDYNTFLQLVLSVLPNFRRNLPLLSAGRLVRMLEQ</sequence>
<evidence type="ECO:0000313" key="2">
    <source>
        <dbReference type="EMBL" id="CAJ1970511.1"/>
    </source>
</evidence>